<reference evidence="1 2" key="1">
    <citation type="submission" date="2024-07" db="EMBL/GenBank/DDBJ databases">
        <authorList>
            <person name="Akdeniz Z."/>
        </authorList>
    </citation>
    <scope>NUCLEOTIDE SEQUENCE [LARGE SCALE GENOMIC DNA]</scope>
</reference>
<comment type="caution">
    <text evidence="1">The sequence shown here is derived from an EMBL/GenBank/DDBJ whole genome shotgun (WGS) entry which is preliminary data.</text>
</comment>
<dbReference type="Proteomes" id="UP001642409">
    <property type="component" value="Unassembled WGS sequence"/>
</dbReference>
<gene>
    <name evidence="1" type="ORF">HINF_LOCUS5969</name>
</gene>
<keyword evidence="2" id="KW-1185">Reference proteome</keyword>
<evidence type="ECO:0000313" key="2">
    <source>
        <dbReference type="Proteomes" id="UP001642409"/>
    </source>
</evidence>
<dbReference type="EMBL" id="CAXDID020000011">
    <property type="protein sequence ID" value="CAL5979993.1"/>
    <property type="molecule type" value="Genomic_DNA"/>
</dbReference>
<evidence type="ECO:0000313" key="1">
    <source>
        <dbReference type="EMBL" id="CAL5979993.1"/>
    </source>
</evidence>
<accession>A0ABP1H2M8</accession>
<proteinExistence type="predicted"/>
<sequence length="116" mass="13625">MRKQNAHLRKINTARNEKRNCMNHHRQAKLVFQHTATSALTSDVELNRSLINFFTRSCSIKYVQICIIFTYCKIPNIHNNTQLPYSTKSCYQQKDLQNKLHQPERANGESVRMCDV</sequence>
<organism evidence="1 2">
    <name type="scientific">Hexamita inflata</name>
    <dbReference type="NCBI Taxonomy" id="28002"/>
    <lineage>
        <taxon>Eukaryota</taxon>
        <taxon>Metamonada</taxon>
        <taxon>Diplomonadida</taxon>
        <taxon>Hexamitidae</taxon>
        <taxon>Hexamitinae</taxon>
        <taxon>Hexamita</taxon>
    </lineage>
</organism>
<protein>
    <submittedName>
        <fullName evidence="1">Hypothetical_protein</fullName>
    </submittedName>
</protein>
<name>A0ABP1H2M8_9EUKA</name>